<gene>
    <name evidence="1" type="primary">ORF12556</name>
</gene>
<reference evidence="1" key="1">
    <citation type="submission" date="2014-12" db="EMBL/GenBank/DDBJ databases">
        <title>Insight into the proteome of Arion vulgaris.</title>
        <authorList>
            <person name="Aradska J."/>
            <person name="Bulat T."/>
            <person name="Smidak R."/>
            <person name="Sarate P."/>
            <person name="Gangsoo J."/>
            <person name="Sialana F."/>
            <person name="Bilban M."/>
            <person name="Lubec G."/>
        </authorList>
    </citation>
    <scope>NUCLEOTIDE SEQUENCE</scope>
    <source>
        <tissue evidence="1">Skin</tissue>
    </source>
</reference>
<name>A0A0B6Y4V3_9EUPU</name>
<organism evidence="1">
    <name type="scientific">Arion vulgaris</name>
    <dbReference type="NCBI Taxonomy" id="1028688"/>
    <lineage>
        <taxon>Eukaryota</taxon>
        <taxon>Metazoa</taxon>
        <taxon>Spiralia</taxon>
        <taxon>Lophotrochozoa</taxon>
        <taxon>Mollusca</taxon>
        <taxon>Gastropoda</taxon>
        <taxon>Heterobranchia</taxon>
        <taxon>Euthyneura</taxon>
        <taxon>Panpulmonata</taxon>
        <taxon>Eupulmonata</taxon>
        <taxon>Stylommatophora</taxon>
        <taxon>Helicina</taxon>
        <taxon>Arionoidea</taxon>
        <taxon>Arionidae</taxon>
        <taxon>Arion</taxon>
    </lineage>
</organism>
<accession>A0A0B6Y4V3</accession>
<sequence>LKLPSCSVIPPQPPVAHPLTSPRTNLCFIWLLVTRTSLSQPLVAQSSPSDIEYYNIVFINSSETKKNLHCLFELQ</sequence>
<dbReference type="EMBL" id="HACG01004258">
    <property type="protein sequence ID" value="CEK51123.1"/>
    <property type="molecule type" value="Transcribed_RNA"/>
</dbReference>
<evidence type="ECO:0000313" key="1">
    <source>
        <dbReference type="EMBL" id="CEK51123.1"/>
    </source>
</evidence>
<dbReference type="AlphaFoldDB" id="A0A0B6Y4V3"/>
<proteinExistence type="predicted"/>
<feature type="non-terminal residue" evidence="1">
    <location>
        <position position="75"/>
    </location>
</feature>
<protein>
    <submittedName>
        <fullName evidence="1">Uncharacterized protein</fullName>
    </submittedName>
</protein>
<feature type="non-terminal residue" evidence="1">
    <location>
        <position position="1"/>
    </location>
</feature>